<evidence type="ECO:0000313" key="2">
    <source>
        <dbReference type="EMBL" id="KAL0462981.1"/>
    </source>
</evidence>
<evidence type="ECO:0000256" key="1">
    <source>
        <dbReference type="SAM" id="Phobius"/>
    </source>
</evidence>
<gene>
    <name evidence="2" type="ORF">Slati_0185700</name>
</gene>
<feature type="transmembrane region" description="Helical" evidence="1">
    <location>
        <begin position="55"/>
        <end position="73"/>
    </location>
</feature>
<reference evidence="2" key="2">
    <citation type="journal article" date="2024" name="Plant">
        <title>Genomic evolution and insights into agronomic trait innovations of Sesamum species.</title>
        <authorList>
            <person name="Miao H."/>
            <person name="Wang L."/>
            <person name="Qu L."/>
            <person name="Liu H."/>
            <person name="Sun Y."/>
            <person name="Le M."/>
            <person name="Wang Q."/>
            <person name="Wei S."/>
            <person name="Zheng Y."/>
            <person name="Lin W."/>
            <person name="Duan Y."/>
            <person name="Cao H."/>
            <person name="Xiong S."/>
            <person name="Wang X."/>
            <person name="Wei L."/>
            <person name="Li C."/>
            <person name="Ma Q."/>
            <person name="Ju M."/>
            <person name="Zhao R."/>
            <person name="Li G."/>
            <person name="Mu C."/>
            <person name="Tian Q."/>
            <person name="Mei H."/>
            <person name="Zhang T."/>
            <person name="Gao T."/>
            <person name="Zhang H."/>
        </authorList>
    </citation>
    <scope>NUCLEOTIDE SEQUENCE</scope>
    <source>
        <strain evidence="2">KEN1</strain>
    </source>
</reference>
<protein>
    <submittedName>
        <fullName evidence="2">Uncharacterized protein</fullName>
    </submittedName>
</protein>
<dbReference type="PANTHER" id="PTHR33240:SF8">
    <property type="entry name" value="OS03G0439900 PROTEIN"/>
    <property type="match status" value="1"/>
</dbReference>
<proteinExistence type="predicted"/>
<comment type="caution">
    <text evidence="2">The sequence shown here is derived from an EMBL/GenBank/DDBJ whole genome shotgun (WGS) entry which is preliminary data.</text>
</comment>
<dbReference type="EMBL" id="JACGWN010000001">
    <property type="protein sequence ID" value="KAL0462981.1"/>
    <property type="molecule type" value="Genomic_DNA"/>
</dbReference>
<organism evidence="2">
    <name type="scientific">Sesamum latifolium</name>
    <dbReference type="NCBI Taxonomy" id="2727402"/>
    <lineage>
        <taxon>Eukaryota</taxon>
        <taxon>Viridiplantae</taxon>
        <taxon>Streptophyta</taxon>
        <taxon>Embryophyta</taxon>
        <taxon>Tracheophyta</taxon>
        <taxon>Spermatophyta</taxon>
        <taxon>Magnoliopsida</taxon>
        <taxon>eudicotyledons</taxon>
        <taxon>Gunneridae</taxon>
        <taxon>Pentapetalae</taxon>
        <taxon>asterids</taxon>
        <taxon>lamiids</taxon>
        <taxon>Lamiales</taxon>
        <taxon>Pedaliaceae</taxon>
        <taxon>Sesamum</taxon>
    </lineage>
</organism>
<dbReference type="PANTHER" id="PTHR33240">
    <property type="entry name" value="OS08G0508500 PROTEIN"/>
    <property type="match status" value="1"/>
</dbReference>
<dbReference type="AlphaFoldDB" id="A0AAW2YBH4"/>
<keyword evidence="1" id="KW-0812">Transmembrane</keyword>
<feature type="transmembrane region" description="Helical" evidence="1">
    <location>
        <begin position="15"/>
        <end position="35"/>
    </location>
</feature>
<keyword evidence="1" id="KW-0472">Membrane</keyword>
<name>A0AAW2YBH4_9LAMI</name>
<reference evidence="2" key="1">
    <citation type="submission" date="2020-06" db="EMBL/GenBank/DDBJ databases">
        <authorList>
            <person name="Li T."/>
            <person name="Hu X."/>
            <person name="Zhang T."/>
            <person name="Song X."/>
            <person name="Zhang H."/>
            <person name="Dai N."/>
            <person name="Sheng W."/>
            <person name="Hou X."/>
            <person name="Wei L."/>
        </authorList>
    </citation>
    <scope>NUCLEOTIDE SEQUENCE</scope>
    <source>
        <strain evidence="2">KEN1</strain>
        <tissue evidence="2">Leaf</tissue>
    </source>
</reference>
<keyword evidence="1" id="KW-1133">Transmembrane helix</keyword>
<accession>A0AAW2YBH4</accession>
<sequence length="112" mass="12691">MELGNIPLDLVDASLYGFIGGVVHPLGQILLPLSLGTEPTRRTRMTRFLVANMRLAYNMILGQLVLNTFQVVASTYHMRLKFPVGTKVGEVKYYQYTTHKCYVEVIREEAGR</sequence>